<keyword evidence="3 8" id="KW-0132">Cell division</keyword>
<keyword evidence="8" id="KW-0067">ATP-binding</keyword>
<keyword evidence="8" id="KW-0963">Cytoplasm</keyword>
<feature type="binding site" evidence="8">
    <location>
        <position position="27"/>
    </location>
    <ligand>
        <name>UDP-N-acetyl-alpha-D-muramoyl-L-alanyl-D-glutamate</name>
        <dbReference type="ChEBI" id="CHEBI:83900"/>
    </ligand>
</feature>
<evidence type="ECO:0000256" key="3">
    <source>
        <dbReference type="ARBA" id="ARBA00022618"/>
    </source>
</evidence>
<dbReference type="GO" id="GO:0051301">
    <property type="term" value="P:cell division"/>
    <property type="evidence" value="ECO:0007669"/>
    <property type="project" value="UniProtKB-KW"/>
</dbReference>
<feature type="binding site" evidence="8">
    <location>
        <begin position="149"/>
        <end position="150"/>
    </location>
    <ligand>
        <name>UDP-N-acetyl-alpha-D-muramoyl-L-alanyl-D-glutamate</name>
        <dbReference type="ChEBI" id="CHEBI:83900"/>
    </ligand>
</feature>
<dbReference type="STRING" id="745368.SAMN02745178_01656"/>
<keyword evidence="4 8" id="KW-0133">Cell shape</keyword>
<evidence type="ECO:0000256" key="9">
    <source>
        <dbReference type="RuleBase" id="RU004135"/>
    </source>
</evidence>
<dbReference type="SUPFAM" id="SSF53623">
    <property type="entry name" value="MurD-like peptide ligases, catalytic domain"/>
    <property type="match status" value="1"/>
</dbReference>
<evidence type="ECO:0000259" key="12">
    <source>
        <dbReference type="Pfam" id="PF08245"/>
    </source>
</evidence>
<evidence type="ECO:0000256" key="1">
    <source>
        <dbReference type="ARBA" id="ARBA00004752"/>
    </source>
</evidence>
<dbReference type="NCBIfam" id="TIGR01085">
    <property type="entry name" value="murE"/>
    <property type="match status" value="1"/>
</dbReference>
<dbReference type="Pfam" id="PF01225">
    <property type="entry name" value="Mur_ligase"/>
    <property type="match status" value="1"/>
</dbReference>
<feature type="binding site" evidence="8">
    <location>
        <position position="148"/>
    </location>
    <ligand>
        <name>UDP-N-acetyl-alpha-D-muramoyl-L-alanyl-D-glutamate</name>
        <dbReference type="ChEBI" id="CHEBI:83900"/>
    </ligand>
</feature>
<keyword evidence="8" id="KW-0460">Magnesium</keyword>
<evidence type="ECO:0000259" key="11">
    <source>
        <dbReference type="Pfam" id="PF02875"/>
    </source>
</evidence>
<dbReference type="OrthoDB" id="9800958at2"/>
<keyword evidence="6 8" id="KW-0131">Cell cycle</keyword>
<protein>
    <recommendedName>
        <fullName evidence="8">UDP-N-acetylmuramyl-tripeptide synthetase</fullName>
        <ecNumber evidence="8">6.3.2.-</ecNumber>
    </recommendedName>
    <alternativeName>
        <fullName evidence="8">UDP-MurNAc-tripeptide synthetase</fullName>
    </alternativeName>
</protein>
<dbReference type="PANTHER" id="PTHR23135">
    <property type="entry name" value="MUR LIGASE FAMILY MEMBER"/>
    <property type="match status" value="1"/>
</dbReference>
<evidence type="ECO:0000313" key="14">
    <source>
        <dbReference type="Proteomes" id="UP000190286"/>
    </source>
</evidence>
<feature type="binding site" evidence="8">
    <location>
        <position position="184"/>
    </location>
    <ligand>
        <name>UDP-N-acetyl-alpha-D-muramoyl-L-alanyl-D-glutamate</name>
        <dbReference type="ChEBI" id="CHEBI:83900"/>
    </ligand>
</feature>
<dbReference type="Gene3D" id="3.40.1390.10">
    <property type="entry name" value="MurE/MurF, N-terminal domain"/>
    <property type="match status" value="1"/>
</dbReference>
<dbReference type="AlphaFoldDB" id="A0A1T4XBP3"/>
<comment type="subcellular location">
    <subcellularLocation>
        <location evidence="8 9">Cytoplasm</location>
    </subcellularLocation>
</comment>
<dbReference type="GO" id="GO:0005737">
    <property type="term" value="C:cytoplasm"/>
    <property type="evidence" value="ECO:0007669"/>
    <property type="project" value="UniProtKB-SubCell"/>
</dbReference>
<comment type="PTM">
    <text evidence="8">Carboxylation is probably crucial for Mg(2+) binding and, consequently, for the gamma-phosphate positioning of ATP.</text>
</comment>
<dbReference type="InterPro" id="IPR005761">
    <property type="entry name" value="UDP-N-AcMur-Glu-dNH2Pim_ligase"/>
</dbReference>
<feature type="modified residue" description="N6-carboxylysine" evidence="8">
    <location>
        <position position="218"/>
    </location>
</feature>
<dbReference type="SUPFAM" id="SSF53244">
    <property type="entry name" value="MurD-like peptide ligases, peptide-binding domain"/>
    <property type="match status" value="1"/>
</dbReference>
<comment type="function">
    <text evidence="8">Catalyzes the addition of an amino acid to the nucleotide precursor UDP-N-acetylmuramoyl-L-alanyl-D-glutamate (UMAG) in the biosynthesis of bacterial cell-wall peptidoglycan.</text>
</comment>
<evidence type="ECO:0000256" key="8">
    <source>
        <dbReference type="HAMAP-Rule" id="MF_00208"/>
    </source>
</evidence>
<dbReference type="GO" id="GO:0000287">
    <property type="term" value="F:magnesium ion binding"/>
    <property type="evidence" value="ECO:0007669"/>
    <property type="project" value="UniProtKB-UniRule"/>
</dbReference>
<dbReference type="GO" id="GO:0009252">
    <property type="term" value="P:peptidoglycan biosynthetic process"/>
    <property type="evidence" value="ECO:0007669"/>
    <property type="project" value="UniProtKB-UniRule"/>
</dbReference>
<dbReference type="HAMAP" id="MF_00208">
    <property type="entry name" value="MurE"/>
    <property type="match status" value="1"/>
</dbReference>
<dbReference type="InterPro" id="IPR013221">
    <property type="entry name" value="Mur_ligase_cen"/>
</dbReference>
<evidence type="ECO:0000259" key="10">
    <source>
        <dbReference type="Pfam" id="PF01225"/>
    </source>
</evidence>
<dbReference type="InterPro" id="IPR035911">
    <property type="entry name" value="MurE/MurF_N"/>
</dbReference>
<evidence type="ECO:0000313" key="13">
    <source>
        <dbReference type="EMBL" id="SKA86933.1"/>
    </source>
</evidence>
<dbReference type="PANTHER" id="PTHR23135:SF4">
    <property type="entry name" value="UDP-N-ACETYLMURAMOYL-L-ALANYL-D-GLUTAMATE--2,6-DIAMINOPIMELATE LIGASE MURE HOMOLOG, CHLOROPLASTIC"/>
    <property type="match status" value="1"/>
</dbReference>
<dbReference type="GeneID" id="93338115"/>
<keyword evidence="5 8" id="KW-0573">Peptidoglycan synthesis</keyword>
<dbReference type="GO" id="GO:0005524">
    <property type="term" value="F:ATP binding"/>
    <property type="evidence" value="ECO:0007669"/>
    <property type="project" value="UniProtKB-UniRule"/>
</dbReference>
<sequence>MKLNDLVQRISHTGASETDITAITYDSRKACAGSLFVCLVGAWLDGHTYAESAYQNGCRAFLVEHRVGLPADAVQIVTDDTRAALAVIGADFYGNPADELHLIGITGTKGKTTTALLTSAIMTEAGLPCAYIGSNGVDIAGVHETTANTTPESLELHRLFRKMLDAGVRHCVLEVSSQALRHHRVDGVPFEVVAFTNLSEDHIGPGEHPDFEDYKCAKRRLFAEYNARTMVYNVDDPYSAFMREGFKGEQISFGIQNAADYHGQNLAQYRSQTALGVDFDCVHAGETTHIEVMSPGTFSASDALCAVALCGAFGVTPAQAAATLVHTPVQGRFEVVEGLPGRTFIVDYSHNGLALTSALKTLRAYDPHRLLCVFGSVGGRTQVRRKELADASSAYADYTIITSDNPDNEPPEDVIRDIAGHMAPGAPYTCITDRREAIYAAVKMAEPGDIVLFAGKGHEDYQLINGKKLHFVEREIIKEACAEISK</sequence>
<reference evidence="13 14" key="1">
    <citation type="submission" date="2017-02" db="EMBL/GenBank/DDBJ databases">
        <authorList>
            <person name="Peterson S.W."/>
        </authorList>
    </citation>
    <scope>NUCLEOTIDE SEQUENCE [LARGE SCALE GENOMIC DNA]</scope>
    <source>
        <strain evidence="13 14">ATCC 27749</strain>
    </source>
</reference>
<feature type="domain" description="Mur ligase central" evidence="12">
    <location>
        <begin position="105"/>
        <end position="309"/>
    </location>
</feature>
<comment type="cofactor">
    <cofactor evidence="8">
        <name>Mg(2+)</name>
        <dbReference type="ChEBI" id="CHEBI:18420"/>
    </cofactor>
</comment>
<dbReference type="Gene3D" id="3.90.190.20">
    <property type="entry name" value="Mur ligase, C-terminal domain"/>
    <property type="match status" value="1"/>
</dbReference>
<dbReference type="Proteomes" id="UP000190286">
    <property type="component" value="Unassembled WGS sequence"/>
</dbReference>
<evidence type="ECO:0000256" key="4">
    <source>
        <dbReference type="ARBA" id="ARBA00022960"/>
    </source>
</evidence>
<evidence type="ECO:0000256" key="2">
    <source>
        <dbReference type="ARBA" id="ARBA00005898"/>
    </source>
</evidence>
<comment type="similarity">
    <text evidence="2 8">Belongs to the MurCDEF family. MurE subfamily.</text>
</comment>
<dbReference type="NCBIfam" id="NF001126">
    <property type="entry name" value="PRK00139.1-4"/>
    <property type="match status" value="1"/>
</dbReference>
<proteinExistence type="inferred from homology"/>
<keyword evidence="8 13" id="KW-0436">Ligase</keyword>
<gene>
    <name evidence="8" type="primary">murE</name>
    <name evidence="13" type="ORF">SAMN02745178_01656</name>
</gene>
<dbReference type="RefSeq" id="WP_078784579.1">
    <property type="nucleotide sequence ID" value="NZ_FUYF01000008.1"/>
</dbReference>
<keyword evidence="7 8" id="KW-0961">Cell wall biogenesis/degradation</keyword>
<dbReference type="EC" id="6.3.2.-" evidence="8"/>
<dbReference type="Gene3D" id="3.40.1190.10">
    <property type="entry name" value="Mur-like, catalytic domain"/>
    <property type="match status" value="1"/>
</dbReference>
<dbReference type="Pfam" id="PF02875">
    <property type="entry name" value="Mur_ligase_C"/>
    <property type="match status" value="1"/>
</dbReference>
<dbReference type="SUPFAM" id="SSF63418">
    <property type="entry name" value="MurE/MurF N-terminal domain"/>
    <property type="match status" value="1"/>
</dbReference>
<evidence type="ECO:0000256" key="6">
    <source>
        <dbReference type="ARBA" id="ARBA00023306"/>
    </source>
</evidence>
<dbReference type="GO" id="GO:0071555">
    <property type="term" value="P:cell wall organization"/>
    <property type="evidence" value="ECO:0007669"/>
    <property type="project" value="UniProtKB-KW"/>
</dbReference>
<keyword evidence="14" id="KW-1185">Reference proteome</keyword>
<comment type="caution">
    <text evidence="8">Lacks conserved residue(s) required for the propagation of feature annotation.</text>
</comment>
<accession>A0A1T4XBP3</accession>
<dbReference type="GO" id="GO:0016881">
    <property type="term" value="F:acid-amino acid ligase activity"/>
    <property type="evidence" value="ECO:0007669"/>
    <property type="project" value="UniProtKB-UniRule"/>
</dbReference>
<evidence type="ECO:0000256" key="7">
    <source>
        <dbReference type="ARBA" id="ARBA00023316"/>
    </source>
</evidence>
<dbReference type="GO" id="GO:0008360">
    <property type="term" value="P:regulation of cell shape"/>
    <property type="evidence" value="ECO:0007669"/>
    <property type="project" value="UniProtKB-KW"/>
</dbReference>
<feature type="binding site" evidence="8">
    <location>
        <begin position="107"/>
        <end position="113"/>
    </location>
    <ligand>
        <name>ATP</name>
        <dbReference type="ChEBI" id="CHEBI:30616"/>
    </ligand>
</feature>
<dbReference type="Pfam" id="PF08245">
    <property type="entry name" value="Mur_ligase_M"/>
    <property type="match status" value="1"/>
</dbReference>
<feature type="domain" description="Mur ligase C-terminal" evidence="11">
    <location>
        <begin position="331"/>
        <end position="457"/>
    </location>
</feature>
<dbReference type="UniPathway" id="UPA00219"/>
<dbReference type="InterPro" id="IPR000713">
    <property type="entry name" value="Mur_ligase_N"/>
</dbReference>
<keyword evidence="8" id="KW-0547">Nucleotide-binding</keyword>
<feature type="domain" description="Mur ligase N-terminal catalytic" evidence="10">
    <location>
        <begin position="20"/>
        <end position="93"/>
    </location>
</feature>
<feature type="binding site" evidence="8">
    <location>
        <position position="176"/>
    </location>
    <ligand>
        <name>UDP-N-acetyl-alpha-D-muramoyl-L-alanyl-D-glutamate</name>
        <dbReference type="ChEBI" id="CHEBI:83900"/>
    </ligand>
</feature>
<dbReference type="InterPro" id="IPR036615">
    <property type="entry name" value="Mur_ligase_C_dom_sf"/>
</dbReference>
<comment type="pathway">
    <text evidence="1 8 9">Cell wall biogenesis; peptidoglycan biosynthesis.</text>
</comment>
<organism evidence="13 14">
    <name type="scientific">Gemmiger formicilis</name>
    <dbReference type="NCBI Taxonomy" id="745368"/>
    <lineage>
        <taxon>Bacteria</taxon>
        <taxon>Bacillati</taxon>
        <taxon>Bacillota</taxon>
        <taxon>Clostridia</taxon>
        <taxon>Eubacteriales</taxon>
        <taxon>Gemmiger</taxon>
    </lineage>
</organism>
<name>A0A1T4XBP3_9FIRM</name>
<dbReference type="EMBL" id="FUYF01000008">
    <property type="protein sequence ID" value="SKA86933.1"/>
    <property type="molecule type" value="Genomic_DNA"/>
</dbReference>
<evidence type="ECO:0000256" key="5">
    <source>
        <dbReference type="ARBA" id="ARBA00022984"/>
    </source>
</evidence>
<dbReference type="InterPro" id="IPR036565">
    <property type="entry name" value="Mur-like_cat_sf"/>
</dbReference>
<dbReference type="InterPro" id="IPR004101">
    <property type="entry name" value="Mur_ligase_C"/>
</dbReference>